<dbReference type="eggNOG" id="ENOG5033PFJ">
    <property type="taxonomic scope" value="Bacteria"/>
</dbReference>
<reference evidence="2" key="1">
    <citation type="submission" date="2010-06" db="EMBL/GenBank/DDBJ databases">
        <authorList>
            <person name="Muzny D."/>
            <person name="Qin X."/>
            <person name="Buhay C."/>
            <person name="Dugan-Rocha S."/>
            <person name="Ding Y."/>
            <person name="Chen G."/>
            <person name="Hawes A."/>
            <person name="Holder M."/>
            <person name="Jhangiani S."/>
            <person name="Johnson A."/>
            <person name="Khan Z."/>
            <person name="Li Z."/>
            <person name="Liu W."/>
            <person name="Liu X."/>
            <person name="Perez L."/>
            <person name="Shen H."/>
            <person name="Wang Q."/>
            <person name="Watt J."/>
            <person name="Xi L."/>
            <person name="Xin Y."/>
            <person name="Zhou J."/>
            <person name="Deng J."/>
            <person name="Jiang H."/>
            <person name="Liu Y."/>
            <person name="Qu J."/>
            <person name="Song X.-Z."/>
            <person name="Zhang L."/>
            <person name="Villasana D."/>
            <person name="Johnson A."/>
            <person name="Liu J."/>
            <person name="Liyanage D."/>
            <person name="Lorensuhewa L."/>
            <person name="Robinson T."/>
            <person name="Song A."/>
            <person name="Song B.-B."/>
            <person name="Dinh H."/>
            <person name="Thornton R."/>
            <person name="Coyle M."/>
            <person name="Francisco L."/>
            <person name="Jackson L."/>
            <person name="Javaid M."/>
            <person name="Korchina V."/>
            <person name="Kovar C."/>
            <person name="Mata R."/>
            <person name="Mathew T."/>
            <person name="Ngo R."/>
            <person name="Nguyen L."/>
            <person name="Nguyen N."/>
            <person name="Okwuonu G."/>
            <person name="Ongeri F."/>
            <person name="Pham C."/>
            <person name="Simmons D."/>
            <person name="Wilczek-Boney K."/>
            <person name="Hale W."/>
            <person name="Jakkamsetti A."/>
            <person name="Pham P."/>
            <person name="Ruth R."/>
            <person name="San Lucas F."/>
            <person name="Warren J."/>
            <person name="Zhang J."/>
            <person name="Zhao Z."/>
            <person name="Zhou C."/>
            <person name="Zhu D."/>
            <person name="Lee S."/>
            <person name="Bess C."/>
            <person name="Blankenburg K."/>
            <person name="Forbes L."/>
            <person name="Fu Q."/>
            <person name="Gubbala S."/>
            <person name="Hirani K."/>
            <person name="Jayaseelan J.C."/>
            <person name="Lara F."/>
            <person name="Munidasa M."/>
            <person name="Palculict T."/>
            <person name="Patil S."/>
            <person name="Pu L.-L."/>
            <person name="Saada N."/>
            <person name="Tang L."/>
            <person name="Weissenberger G."/>
            <person name="Zhu Y."/>
            <person name="Hemphill L."/>
            <person name="Shang Y."/>
            <person name="Youmans B."/>
            <person name="Ayvaz T."/>
            <person name="Ross M."/>
            <person name="Santibanez J."/>
            <person name="Aqrawi P."/>
            <person name="Gross S."/>
            <person name="Joshi V."/>
            <person name="Fowler G."/>
            <person name="Nazareth L."/>
            <person name="Reid J."/>
            <person name="Worley K."/>
            <person name="Petrosino J."/>
            <person name="Highlander S."/>
            <person name="Gibbs R."/>
        </authorList>
    </citation>
    <scope>NUCLEOTIDE SEQUENCE [LARGE SCALE GENOMIC DNA]</scope>
    <source>
        <strain evidence="2">ATCC 33030</strain>
    </source>
</reference>
<accession>D7WDV3</accession>
<keyword evidence="3" id="KW-1185">Reference proteome</keyword>
<evidence type="ECO:0000256" key="1">
    <source>
        <dbReference type="SAM" id="MobiDB-lite"/>
    </source>
</evidence>
<feature type="compositionally biased region" description="Basic and acidic residues" evidence="1">
    <location>
        <begin position="381"/>
        <end position="410"/>
    </location>
</feature>
<dbReference type="HOGENOM" id="CLU_670330_0_0_11"/>
<gene>
    <name evidence="2" type="ORF">HMPREF0291_11991</name>
</gene>
<protein>
    <recommendedName>
        <fullName evidence="4">ATP synthase F0 subunit B</fullName>
    </recommendedName>
</protein>
<dbReference type="Proteomes" id="UP000004208">
    <property type="component" value="Unassembled WGS sequence"/>
</dbReference>
<dbReference type="EMBL" id="ACLJ02000003">
    <property type="protein sequence ID" value="EFK54334.1"/>
    <property type="molecule type" value="Genomic_DNA"/>
</dbReference>
<dbReference type="CDD" id="cd06503">
    <property type="entry name" value="ATP-synt_Fo_b"/>
    <property type="match status" value="1"/>
</dbReference>
<feature type="compositionally biased region" description="Basic and acidic residues" evidence="1">
    <location>
        <begin position="303"/>
        <end position="331"/>
    </location>
</feature>
<evidence type="ECO:0008006" key="4">
    <source>
        <dbReference type="Google" id="ProtNLM"/>
    </source>
</evidence>
<organism evidence="2 3">
    <name type="scientific">Corynebacterium genitalium ATCC 33030</name>
    <dbReference type="NCBI Taxonomy" id="585529"/>
    <lineage>
        <taxon>Bacteria</taxon>
        <taxon>Bacillati</taxon>
        <taxon>Actinomycetota</taxon>
        <taxon>Actinomycetes</taxon>
        <taxon>Mycobacteriales</taxon>
        <taxon>Corynebacteriaceae</taxon>
        <taxon>Corynebacterium</taxon>
    </lineage>
</organism>
<evidence type="ECO:0000313" key="2">
    <source>
        <dbReference type="EMBL" id="EFK54334.1"/>
    </source>
</evidence>
<sequence>MDGVRVQKNSFETSLFVVYLPKSMCKEIPDYYTSEVDGREVKRPRYVARDYEEAKKYPEESMRWLAENFIPGGIDAVAGGDMNFDESTPHIQFQADTLSPHPDKPGTLRCRPGIAYNTDPTVRYTSGPKKGKQISGQQKFIDAQRGLREHMHALGYPVELEVSERHDESLNLDRYTEQQDRERDLKNREGEVEVKKRSVQRDMDAIERDREQAAKELKQAQEANEKAQSVLQHAEEQARAVAERVLNEAREKAEQEAEQIRSDARKDAEQTMGLAEAQADELHDLAEETARSKASEITATARSEAETITRQVDEARKQAERDAEKIRSEAQDEAKIIIEEAVKSGQQLEHLDKKFLVLELHDSPELLERYTQFKKSQTSSKHSDARRRAQERIEKRRLQQQQQRDRDGGD</sequence>
<dbReference type="AlphaFoldDB" id="D7WDV3"/>
<feature type="region of interest" description="Disordered" evidence="1">
    <location>
        <begin position="372"/>
        <end position="410"/>
    </location>
</feature>
<comment type="caution">
    <text evidence="2">The sequence shown here is derived from an EMBL/GenBank/DDBJ whole genome shotgun (WGS) entry which is preliminary data.</text>
</comment>
<evidence type="ECO:0000313" key="3">
    <source>
        <dbReference type="Proteomes" id="UP000004208"/>
    </source>
</evidence>
<feature type="region of interest" description="Disordered" evidence="1">
    <location>
        <begin position="252"/>
        <end position="331"/>
    </location>
</feature>
<feature type="compositionally biased region" description="Basic and acidic residues" evidence="1">
    <location>
        <begin position="252"/>
        <end position="269"/>
    </location>
</feature>
<dbReference type="STRING" id="585529.HMPREF0291_11991"/>
<proteinExistence type="predicted"/>
<feature type="compositionally biased region" description="Basic and acidic residues" evidence="1">
    <location>
        <begin position="280"/>
        <end position="294"/>
    </location>
</feature>
<name>D7WDV3_9CORY</name>